<keyword evidence="4" id="KW-0547">Nucleotide-binding</keyword>
<reference evidence="8 9" key="1">
    <citation type="submission" date="2023-10" db="EMBL/GenBank/DDBJ databases">
        <title>Draft Genome Sequence of Candida saopaulonensis from a very Premature Infant with Sepsis.</title>
        <authorList>
            <person name="Ning Y."/>
            <person name="Dai R."/>
            <person name="Xiao M."/>
            <person name="Xu Y."/>
            <person name="Yan Q."/>
            <person name="Zhang L."/>
        </authorList>
    </citation>
    <scope>NUCLEOTIDE SEQUENCE [LARGE SCALE GENOMIC DNA]</scope>
    <source>
        <strain evidence="8 9">19XY460</strain>
    </source>
</reference>
<evidence type="ECO:0000256" key="6">
    <source>
        <dbReference type="ARBA" id="ARBA00022840"/>
    </source>
</evidence>
<dbReference type="Pfam" id="PF00069">
    <property type="entry name" value="Pkinase"/>
    <property type="match status" value="1"/>
</dbReference>
<dbReference type="Gene3D" id="1.10.510.10">
    <property type="entry name" value="Transferase(Phosphotransferase) domain 1"/>
    <property type="match status" value="1"/>
</dbReference>
<gene>
    <name evidence="8" type="ORF">PUMCH_001226</name>
</gene>
<organism evidence="8 9">
    <name type="scientific">Australozyma saopauloensis</name>
    <dbReference type="NCBI Taxonomy" id="291208"/>
    <lineage>
        <taxon>Eukaryota</taxon>
        <taxon>Fungi</taxon>
        <taxon>Dikarya</taxon>
        <taxon>Ascomycota</taxon>
        <taxon>Saccharomycotina</taxon>
        <taxon>Pichiomycetes</taxon>
        <taxon>Metschnikowiaceae</taxon>
        <taxon>Australozyma</taxon>
    </lineage>
</organism>
<dbReference type="PROSITE" id="PS50011">
    <property type="entry name" value="PROTEIN_KINASE_DOM"/>
    <property type="match status" value="1"/>
</dbReference>
<dbReference type="InterPro" id="IPR008271">
    <property type="entry name" value="Ser/Thr_kinase_AS"/>
</dbReference>
<protein>
    <recommendedName>
        <fullName evidence="7">Protein kinase domain-containing protein</fullName>
    </recommendedName>
</protein>
<sequence length="496" mass="55874">MSQELRPLRFKSFPESYCVISRLGIGSFGCALLAKYRMSMPSLLASRTGRKGTLMAPVEGKTPEKEYLNGLMAVKVMKKRFVNPLDYLEVNEVRFILTIPAHPNLMQIFDMFVDSFSGKLHISMEAMNLNLYQFLDKNEQKPLSDAVVKSLLAQLLGAIRHIHSYGYFHRDIKPENILLTGSRTYYGKDVPASVVAKDAFVLKLCDYGLARHVENSMCLTQYVSTRWYRAPEILLRLKQYSYPIDIWAFASVGVEILTNRPLFPGMNEADQLWQILKELGNPSIGDRSDEDMGGEWLEGVDLAQEMGIQLPILQPKSIYTLVDCRQPELACLLRQCLLWDPDMRPTANELARMSYFANTSVHDEVALLELGGSSFFEHEVADCTVPLHSPLSLTLPQRKCASEEGRSPVLLGHATQNVNAFYEQSYRYKNWSKSTNEVDASLNGAYGSELDISIDLDIPDEDLPRRAAIETPPNAAVLSRFHLDADTSMESHGILC</sequence>
<evidence type="ECO:0000256" key="4">
    <source>
        <dbReference type="ARBA" id="ARBA00022741"/>
    </source>
</evidence>
<dbReference type="GO" id="GO:0005524">
    <property type="term" value="F:ATP binding"/>
    <property type="evidence" value="ECO:0007669"/>
    <property type="project" value="UniProtKB-KW"/>
</dbReference>
<accession>A0AAX4H656</accession>
<proteinExistence type="inferred from homology"/>
<comment type="similarity">
    <text evidence="1">Belongs to the protein kinase superfamily. CMGC Ser/Thr protein kinase family. CDC2/CDKX subfamily.</text>
</comment>
<evidence type="ECO:0000256" key="1">
    <source>
        <dbReference type="ARBA" id="ARBA00006485"/>
    </source>
</evidence>
<name>A0AAX4H656_9ASCO</name>
<keyword evidence="2" id="KW-0723">Serine/threonine-protein kinase</keyword>
<dbReference type="FunFam" id="1.10.510.10:FF:000624">
    <property type="entry name" value="Mitogen-activated protein kinase"/>
    <property type="match status" value="1"/>
</dbReference>
<dbReference type="SUPFAM" id="SSF56112">
    <property type="entry name" value="Protein kinase-like (PK-like)"/>
    <property type="match status" value="1"/>
</dbReference>
<evidence type="ECO:0000313" key="8">
    <source>
        <dbReference type="EMBL" id="WPK23974.1"/>
    </source>
</evidence>
<dbReference type="SMART" id="SM00220">
    <property type="entry name" value="S_TKc"/>
    <property type="match status" value="1"/>
</dbReference>
<dbReference type="EMBL" id="CP138894">
    <property type="protein sequence ID" value="WPK23974.1"/>
    <property type="molecule type" value="Genomic_DNA"/>
</dbReference>
<dbReference type="KEGG" id="asau:88172292"/>
<evidence type="ECO:0000256" key="3">
    <source>
        <dbReference type="ARBA" id="ARBA00022679"/>
    </source>
</evidence>
<dbReference type="Proteomes" id="UP001338582">
    <property type="component" value="Chromosome 1"/>
</dbReference>
<feature type="domain" description="Protein kinase" evidence="7">
    <location>
        <begin position="17"/>
        <end position="356"/>
    </location>
</feature>
<dbReference type="RefSeq" id="XP_062876358.1">
    <property type="nucleotide sequence ID" value="XM_063020288.1"/>
</dbReference>
<keyword evidence="9" id="KW-1185">Reference proteome</keyword>
<dbReference type="GO" id="GO:0004674">
    <property type="term" value="F:protein serine/threonine kinase activity"/>
    <property type="evidence" value="ECO:0007669"/>
    <property type="project" value="UniProtKB-KW"/>
</dbReference>
<evidence type="ECO:0000256" key="5">
    <source>
        <dbReference type="ARBA" id="ARBA00022777"/>
    </source>
</evidence>
<dbReference type="InterPro" id="IPR000719">
    <property type="entry name" value="Prot_kinase_dom"/>
</dbReference>
<evidence type="ECO:0000259" key="7">
    <source>
        <dbReference type="PROSITE" id="PS50011"/>
    </source>
</evidence>
<dbReference type="InterPro" id="IPR011009">
    <property type="entry name" value="Kinase-like_dom_sf"/>
</dbReference>
<dbReference type="GeneID" id="88172292"/>
<dbReference type="Gene3D" id="3.30.200.20">
    <property type="entry name" value="Phosphorylase Kinase, domain 1"/>
    <property type="match status" value="1"/>
</dbReference>
<dbReference type="InterPro" id="IPR050117">
    <property type="entry name" value="MAPK"/>
</dbReference>
<dbReference type="AlphaFoldDB" id="A0AAX4H656"/>
<keyword evidence="5" id="KW-0418">Kinase</keyword>
<evidence type="ECO:0000313" key="9">
    <source>
        <dbReference type="Proteomes" id="UP001338582"/>
    </source>
</evidence>
<evidence type="ECO:0000256" key="2">
    <source>
        <dbReference type="ARBA" id="ARBA00022527"/>
    </source>
</evidence>
<keyword evidence="3" id="KW-0808">Transferase</keyword>
<dbReference type="PANTHER" id="PTHR24055">
    <property type="entry name" value="MITOGEN-ACTIVATED PROTEIN KINASE"/>
    <property type="match status" value="1"/>
</dbReference>
<dbReference type="PROSITE" id="PS00108">
    <property type="entry name" value="PROTEIN_KINASE_ST"/>
    <property type="match status" value="1"/>
</dbReference>
<keyword evidence="6" id="KW-0067">ATP-binding</keyword>